<organism evidence="6 7">
    <name type="scientific">Streptomyces ipomoeae</name>
    <dbReference type="NCBI Taxonomy" id="103232"/>
    <lineage>
        <taxon>Bacteria</taxon>
        <taxon>Bacillati</taxon>
        <taxon>Actinomycetota</taxon>
        <taxon>Actinomycetes</taxon>
        <taxon>Kitasatosporales</taxon>
        <taxon>Streptomycetaceae</taxon>
        <taxon>Streptomyces</taxon>
    </lineage>
</organism>
<comment type="similarity">
    <text evidence="1">Belongs to the cutinase family.</text>
</comment>
<keyword evidence="3" id="KW-0378">Hydrolase</keyword>
<reference evidence="6 7" key="1">
    <citation type="submission" date="2019-03" db="EMBL/GenBank/DDBJ databases">
        <title>Comparative genomic analyses of the sweetpotato soil rot pathogen, Streptomyces ipomoeae.</title>
        <authorList>
            <person name="Ruschel Soares N."/>
            <person name="Badger J.H."/>
            <person name="Huguet-Tapia J.C."/>
            <person name="Clark C.A."/>
            <person name="Pettis G.S."/>
        </authorList>
    </citation>
    <scope>NUCLEOTIDE SEQUENCE [LARGE SCALE GENOMIC DNA]</scope>
    <source>
        <strain evidence="6 7">88-35</strain>
    </source>
</reference>
<gene>
    <name evidence="6" type="ORF">Sipo8835_41105</name>
</gene>
<sequence length="213" mass="21294">MRIRLCLAVLSLAGGAGLATLTAPVATAAACTDIDVVAARGTFEPGTLGFIVGDPVYSALRQKITGKSLSSYKVNYPADLSPTSAAQGNADLVNHVRSQAAACPNQRFILVGYSQGANVVDNSIGISSAGAVVGSPIVATIPAALEPKVAAVLLFGNPIRALGKSVTGTYQSRTIDFCATGDPVCENGGTDVGAHLGYTANADAAAGFAAGKV</sequence>
<dbReference type="PANTHER" id="PTHR33630:SF9">
    <property type="entry name" value="CUTINASE 4"/>
    <property type="match status" value="1"/>
</dbReference>
<dbReference type="InterPro" id="IPR000675">
    <property type="entry name" value="Cutinase/axe"/>
</dbReference>
<evidence type="ECO:0000313" key="6">
    <source>
        <dbReference type="EMBL" id="TQE17819.1"/>
    </source>
</evidence>
<dbReference type="PANTHER" id="PTHR33630">
    <property type="entry name" value="CUTINASE RV1984C-RELATED-RELATED"/>
    <property type="match status" value="1"/>
</dbReference>
<dbReference type="RefSeq" id="WP_141585934.1">
    <property type="nucleotide sequence ID" value="NZ_SPAZ01000334.1"/>
</dbReference>
<keyword evidence="2" id="KW-0719">Serine esterase</keyword>
<proteinExistence type="inferred from homology"/>
<dbReference type="Pfam" id="PF01083">
    <property type="entry name" value="Cutinase"/>
    <property type="match status" value="1"/>
</dbReference>
<feature type="chain" id="PRO_5042035381" evidence="5">
    <location>
        <begin position="29"/>
        <end position="213"/>
    </location>
</feature>
<evidence type="ECO:0000313" key="7">
    <source>
        <dbReference type="Proteomes" id="UP000318720"/>
    </source>
</evidence>
<dbReference type="PROSITE" id="PS51257">
    <property type="entry name" value="PROKAR_LIPOPROTEIN"/>
    <property type="match status" value="1"/>
</dbReference>
<evidence type="ECO:0000256" key="2">
    <source>
        <dbReference type="ARBA" id="ARBA00022487"/>
    </source>
</evidence>
<dbReference type="Proteomes" id="UP000318720">
    <property type="component" value="Unassembled WGS sequence"/>
</dbReference>
<dbReference type="EMBL" id="SPAZ01000334">
    <property type="protein sequence ID" value="TQE17819.1"/>
    <property type="molecule type" value="Genomic_DNA"/>
</dbReference>
<protein>
    <submittedName>
        <fullName evidence="6">Cutinase family protein</fullName>
    </submittedName>
</protein>
<name>A0AAE8VUM1_9ACTN</name>
<evidence type="ECO:0000256" key="1">
    <source>
        <dbReference type="ARBA" id="ARBA00007534"/>
    </source>
</evidence>
<evidence type="ECO:0000256" key="3">
    <source>
        <dbReference type="ARBA" id="ARBA00022801"/>
    </source>
</evidence>
<dbReference type="AlphaFoldDB" id="A0AAE8VUM1"/>
<comment type="caution">
    <text evidence="6">The sequence shown here is derived from an EMBL/GenBank/DDBJ whole genome shotgun (WGS) entry which is preliminary data.</text>
</comment>
<evidence type="ECO:0000256" key="5">
    <source>
        <dbReference type="SAM" id="SignalP"/>
    </source>
</evidence>
<dbReference type="InterPro" id="IPR029058">
    <property type="entry name" value="AB_hydrolase_fold"/>
</dbReference>
<dbReference type="Gene3D" id="3.40.50.1820">
    <property type="entry name" value="alpha/beta hydrolase"/>
    <property type="match status" value="1"/>
</dbReference>
<feature type="signal peptide" evidence="5">
    <location>
        <begin position="1"/>
        <end position="28"/>
    </location>
</feature>
<dbReference type="SUPFAM" id="SSF53474">
    <property type="entry name" value="alpha/beta-Hydrolases"/>
    <property type="match status" value="1"/>
</dbReference>
<evidence type="ECO:0000256" key="4">
    <source>
        <dbReference type="ARBA" id="ARBA00023157"/>
    </source>
</evidence>
<keyword evidence="4" id="KW-1015">Disulfide bond</keyword>
<dbReference type="GO" id="GO:0052689">
    <property type="term" value="F:carboxylic ester hydrolase activity"/>
    <property type="evidence" value="ECO:0007669"/>
    <property type="project" value="UniProtKB-KW"/>
</dbReference>
<dbReference type="SMART" id="SM01110">
    <property type="entry name" value="Cutinase"/>
    <property type="match status" value="1"/>
</dbReference>
<accession>A0AAE8VUM1</accession>
<keyword evidence="5" id="KW-0732">Signal</keyword>